<dbReference type="AlphaFoldDB" id="A0A7J9BBS8"/>
<name>A0A7J9BBS8_GOSGO</name>
<dbReference type="EMBL" id="JABEZY010000002">
    <property type="protein sequence ID" value="MBA0733740.1"/>
    <property type="molecule type" value="Genomic_DNA"/>
</dbReference>
<keyword evidence="3" id="KW-1185">Reference proteome</keyword>
<feature type="compositionally biased region" description="Acidic residues" evidence="1">
    <location>
        <begin position="1"/>
        <end position="13"/>
    </location>
</feature>
<organism evidence="2 3">
    <name type="scientific">Gossypium gossypioides</name>
    <name type="common">Mexican cotton</name>
    <name type="synonym">Selera gossypioides</name>
    <dbReference type="NCBI Taxonomy" id="34282"/>
    <lineage>
        <taxon>Eukaryota</taxon>
        <taxon>Viridiplantae</taxon>
        <taxon>Streptophyta</taxon>
        <taxon>Embryophyta</taxon>
        <taxon>Tracheophyta</taxon>
        <taxon>Spermatophyta</taxon>
        <taxon>Magnoliopsida</taxon>
        <taxon>eudicotyledons</taxon>
        <taxon>Gunneridae</taxon>
        <taxon>Pentapetalae</taxon>
        <taxon>rosids</taxon>
        <taxon>malvids</taxon>
        <taxon>Malvales</taxon>
        <taxon>Malvaceae</taxon>
        <taxon>Malvoideae</taxon>
        <taxon>Gossypium</taxon>
    </lineage>
</organism>
<evidence type="ECO:0000313" key="2">
    <source>
        <dbReference type="EMBL" id="MBA0733740.1"/>
    </source>
</evidence>
<dbReference type="Proteomes" id="UP000593579">
    <property type="component" value="Unassembled WGS sequence"/>
</dbReference>
<comment type="caution">
    <text evidence="2">The sequence shown here is derived from an EMBL/GenBank/DDBJ whole genome shotgun (WGS) entry which is preliminary data.</text>
</comment>
<feature type="compositionally biased region" description="Basic and acidic residues" evidence="1">
    <location>
        <begin position="92"/>
        <end position="107"/>
    </location>
</feature>
<dbReference type="OrthoDB" id="1751344at2759"/>
<feature type="region of interest" description="Disordered" evidence="1">
    <location>
        <begin position="87"/>
        <end position="108"/>
    </location>
</feature>
<sequence>MESTECEGGDEGDLVNRSTKKVPIRGMEEGWDVVMDTTLVAEKVLSWKDRLVGTRLRADERTTTSDGLDGAEEFKLLEEDVECSSVNGITGNKREQRQSSKENKEELAPNPYTYRPWMLAERWGRCTVRTERKDSGETQAQLADNSRFQVLENLVGEGDSQVHVVGSKVDLGQGVLGPLVLSPRGEEGPFHISSVKANGSRKGKKLKKVMKEKGSPFKASPSKLPLVESVSNMVKLLQSQFQLRLVNEVPKVMDEKSGE</sequence>
<protein>
    <submittedName>
        <fullName evidence="2">Uncharacterized protein</fullName>
    </submittedName>
</protein>
<proteinExistence type="predicted"/>
<accession>A0A7J9BBS8</accession>
<evidence type="ECO:0000313" key="3">
    <source>
        <dbReference type="Proteomes" id="UP000593579"/>
    </source>
</evidence>
<feature type="region of interest" description="Disordered" evidence="1">
    <location>
        <begin position="1"/>
        <end position="22"/>
    </location>
</feature>
<reference evidence="2 3" key="1">
    <citation type="journal article" date="2019" name="Genome Biol. Evol.">
        <title>Insights into the evolution of the New World diploid cottons (Gossypium, subgenus Houzingenia) based on genome sequencing.</title>
        <authorList>
            <person name="Grover C.E."/>
            <person name="Arick M.A. 2nd"/>
            <person name="Thrash A."/>
            <person name="Conover J.L."/>
            <person name="Sanders W.S."/>
            <person name="Peterson D.G."/>
            <person name="Frelichowski J.E."/>
            <person name="Scheffler J.A."/>
            <person name="Scheffler B.E."/>
            <person name="Wendel J.F."/>
        </authorList>
    </citation>
    <scope>NUCLEOTIDE SEQUENCE [LARGE SCALE GENOMIC DNA]</scope>
    <source>
        <strain evidence="2">5</strain>
        <tissue evidence="2">Leaf</tissue>
    </source>
</reference>
<evidence type="ECO:0000256" key="1">
    <source>
        <dbReference type="SAM" id="MobiDB-lite"/>
    </source>
</evidence>
<gene>
    <name evidence="2" type="ORF">Gogos_017721</name>
</gene>